<evidence type="ECO:0000313" key="2">
    <source>
        <dbReference type="Proteomes" id="UP000004478"/>
    </source>
</evidence>
<dbReference type="OrthoDB" id="9796281at2"/>
<gene>
    <name evidence="1" type="ORF">B879_02784</name>
</gene>
<evidence type="ECO:0008006" key="3">
    <source>
        <dbReference type="Google" id="ProtNLM"/>
    </source>
</evidence>
<comment type="caution">
    <text evidence="1">The sequence shown here is derived from an EMBL/GenBank/DDBJ whole genome shotgun (WGS) entry which is preliminary data.</text>
</comment>
<organism evidence="1 2">
    <name type="scientific">Cecembia lonarensis (strain CCUG 58316 / KCTC 22772 / LW9)</name>
    <dbReference type="NCBI Taxonomy" id="1225176"/>
    <lineage>
        <taxon>Bacteria</taxon>
        <taxon>Pseudomonadati</taxon>
        <taxon>Bacteroidota</taxon>
        <taxon>Cytophagia</taxon>
        <taxon>Cytophagales</taxon>
        <taxon>Cyclobacteriaceae</taxon>
        <taxon>Cecembia</taxon>
    </lineage>
</organism>
<sequence length="205" mass="23536">MLQLQTVDPGTLDLLKKISSQPTFLKHRLVGGTSLALQFGHRLSIDLDFFSSEQIDYEEILLNVKSFGKVEVISRSKFINSFFINDVKVDFVSLPYLWIDDPIIYDSIRLASIKDIAAMKLAAITNRGSKKDFIDIALLIGQLGLDQMLRFYNQKYPDGMDMMVLRSLVYFEDAEVQADPVMLVPYDWGNIKKLILDETKRYLKQ</sequence>
<dbReference type="EMBL" id="AMGM01000047">
    <property type="protein sequence ID" value="EKB48626.1"/>
    <property type="molecule type" value="Genomic_DNA"/>
</dbReference>
<dbReference type="AlphaFoldDB" id="K1L1J0"/>
<keyword evidence="2" id="KW-1185">Reference proteome</keyword>
<protein>
    <recommendedName>
        <fullName evidence="3">Nucleotidyl transferase AbiEii toxin, Type IV TA system</fullName>
    </recommendedName>
</protein>
<proteinExistence type="predicted"/>
<dbReference type="Proteomes" id="UP000004478">
    <property type="component" value="Unassembled WGS sequence"/>
</dbReference>
<accession>K1L1J0</accession>
<name>K1L1J0_CECL9</name>
<reference evidence="1 2" key="1">
    <citation type="journal article" date="2012" name="J. Bacteriol.">
        <title>Draft Genome Sequence of Cecembia lonarensis Strain LW9T, Isolated from Lonar Lake, a Haloalkaline Lake in India.</title>
        <authorList>
            <person name="Shivaji S."/>
            <person name="Ara S."/>
            <person name="Singh A."/>
            <person name="Pinnaka A.K."/>
        </authorList>
    </citation>
    <scope>NUCLEOTIDE SEQUENCE [LARGE SCALE GENOMIC DNA]</scope>
    <source>
        <strain evidence="1 2">LW9</strain>
    </source>
</reference>
<dbReference type="Pfam" id="PF08843">
    <property type="entry name" value="AbiEii"/>
    <property type="match status" value="1"/>
</dbReference>
<dbReference type="InterPro" id="IPR014942">
    <property type="entry name" value="AbiEii"/>
</dbReference>
<evidence type="ECO:0000313" key="1">
    <source>
        <dbReference type="EMBL" id="EKB48626.1"/>
    </source>
</evidence>